<feature type="transmembrane region" description="Helical" evidence="7">
    <location>
        <begin position="250"/>
        <end position="271"/>
    </location>
</feature>
<evidence type="ECO:0000256" key="4">
    <source>
        <dbReference type="ARBA" id="ARBA00022989"/>
    </source>
</evidence>
<feature type="transmembrane region" description="Helical" evidence="7">
    <location>
        <begin position="57"/>
        <end position="77"/>
    </location>
</feature>
<keyword evidence="4 7" id="KW-1133">Transmembrane helix</keyword>
<feature type="transmembrane region" description="Helical" evidence="7">
    <location>
        <begin position="336"/>
        <end position="356"/>
    </location>
</feature>
<dbReference type="OrthoDB" id="3900342at2759"/>
<evidence type="ECO:0000256" key="5">
    <source>
        <dbReference type="ARBA" id="ARBA00023136"/>
    </source>
</evidence>
<feature type="transmembrane region" description="Helical" evidence="7">
    <location>
        <begin position="526"/>
        <end position="547"/>
    </location>
</feature>
<feature type="transmembrane region" description="Helical" evidence="7">
    <location>
        <begin position="559"/>
        <end position="582"/>
    </location>
</feature>
<organism evidence="9 10">
    <name type="scientific">Salix viminalis</name>
    <name type="common">Common osier</name>
    <name type="synonym">Basket willow</name>
    <dbReference type="NCBI Taxonomy" id="40686"/>
    <lineage>
        <taxon>Eukaryota</taxon>
        <taxon>Viridiplantae</taxon>
        <taxon>Streptophyta</taxon>
        <taxon>Embryophyta</taxon>
        <taxon>Tracheophyta</taxon>
        <taxon>Spermatophyta</taxon>
        <taxon>Magnoliopsida</taxon>
        <taxon>eudicotyledons</taxon>
        <taxon>Gunneridae</taxon>
        <taxon>Pentapetalae</taxon>
        <taxon>rosids</taxon>
        <taxon>fabids</taxon>
        <taxon>Malpighiales</taxon>
        <taxon>Salicaceae</taxon>
        <taxon>Saliceae</taxon>
        <taxon>Salix</taxon>
    </lineage>
</organism>
<dbReference type="InterPro" id="IPR029485">
    <property type="entry name" value="CAT_C"/>
</dbReference>
<feature type="transmembrane region" description="Helical" evidence="7">
    <location>
        <begin position="184"/>
        <end position="201"/>
    </location>
</feature>
<evidence type="ECO:0000259" key="8">
    <source>
        <dbReference type="Pfam" id="PF13906"/>
    </source>
</evidence>
<dbReference type="Gene3D" id="1.20.1740.10">
    <property type="entry name" value="Amino acid/polyamine transporter I"/>
    <property type="match status" value="1"/>
</dbReference>
<feature type="region of interest" description="Disordered" evidence="6">
    <location>
        <begin position="681"/>
        <end position="700"/>
    </location>
</feature>
<comment type="caution">
    <text evidence="9">The sequence shown here is derived from an EMBL/GenBank/DDBJ whole genome shotgun (WGS) entry which is preliminary data.</text>
</comment>
<dbReference type="Proteomes" id="UP001151529">
    <property type="component" value="Chromosome 10"/>
</dbReference>
<evidence type="ECO:0000313" key="9">
    <source>
        <dbReference type="EMBL" id="KAJ6720102.1"/>
    </source>
</evidence>
<feature type="compositionally biased region" description="Basic and acidic residues" evidence="6">
    <location>
        <begin position="684"/>
        <end position="700"/>
    </location>
</feature>
<evidence type="ECO:0000256" key="7">
    <source>
        <dbReference type="SAM" id="Phobius"/>
    </source>
</evidence>
<feature type="transmembrane region" description="Helical" evidence="7">
    <location>
        <begin position="646"/>
        <end position="664"/>
    </location>
</feature>
<keyword evidence="10" id="KW-1185">Reference proteome</keyword>
<dbReference type="PANTHER" id="PTHR43243:SF41">
    <property type="entry name" value="CATIONIC AMINO ACID TRANSPORTER 7, CHLOROPLASTIC"/>
    <property type="match status" value="1"/>
</dbReference>
<accession>A0A9Q0Z3M4</accession>
<evidence type="ECO:0000256" key="2">
    <source>
        <dbReference type="ARBA" id="ARBA00008572"/>
    </source>
</evidence>
<dbReference type="Pfam" id="PF13520">
    <property type="entry name" value="AA_permease_2"/>
    <property type="match status" value="1"/>
</dbReference>
<keyword evidence="3 7" id="KW-0812">Transmembrane</keyword>
<protein>
    <submittedName>
        <fullName evidence="9">CATIONIC AMINO ACID TRANSPORTER 6 CHLOROPLASTIC</fullName>
    </submittedName>
</protein>
<evidence type="ECO:0000256" key="6">
    <source>
        <dbReference type="SAM" id="MobiDB-lite"/>
    </source>
</evidence>
<feature type="domain" description="Cationic amino acid transporter C-terminal" evidence="8">
    <location>
        <begin position="619"/>
        <end position="669"/>
    </location>
</feature>
<dbReference type="PANTHER" id="PTHR43243">
    <property type="entry name" value="INNER MEMBRANE TRANSPORTER YGJI-RELATED"/>
    <property type="match status" value="1"/>
</dbReference>
<dbReference type="GO" id="GO:0005886">
    <property type="term" value="C:plasma membrane"/>
    <property type="evidence" value="ECO:0007669"/>
    <property type="project" value="TreeGrafter"/>
</dbReference>
<dbReference type="EMBL" id="JAPFFL010000006">
    <property type="protein sequence ID" value="KAJ6720102.1"/>
    <property type="molecule type" value="Genomic_DNA"/>
</dbReference>
<gene>
    <name evidence="9" type="ORF">OIU85_023333</name>
</gene>
<comment type="similarity">
    <text evidence="2">Belongs to the amino acid-polyamine-organocation (APC) superfamily. Cationic amino acid transporter (CAT) (TC 2.A.3.3) family.</text>
</comment>
<feature type="transmembrane region" description="Helical" evidence="7">
    <location>
        <begin position="392"/>
        <end position="413"/>
    </location>
</feature>
<feature type="transmembrane region" description="Helical" evidence="7">
    <location>
        <begin position="208"/>
        <end position="230"/>
    </location>
</feature>
<dbReference type="Pfam" id="PF13906">
    <property type="entry name" value="AA_permease_C"/>
    <property type="match status" value="1"/>
</dbReference>
<keyword evidence="5 7" id="KW-0472">Membrane</keyword>
<dbReference type="GO" id="GO:0015171">
    <property type="term" value="F:amino acid transmembrane transporter activity"/>
    <property type="evidence" value="ECO:0007669"/>
    <property type="project" value="TreeGrafter"/>
</dbReference>
<dbReference type="InterPro" id="IPR002293">
    <property type="entry name" value="AA/rel_permease1"/>
</dbReference>
<feature type="transmembrane region" description="Helical" evidence="7">
    <location>
        <begin position="618"/>
        <end position="640"/>
    </location>
</feature>
<feature type="transmembrane region" description="Helical" evidence="7">
    <location>
        <begin position="154"/>
        <end position="172"/>
    </location>
</feature>
<evidence type="ECO:0000313" key="10">
    <source>
        <dbReference type="Proteomes" id="UP001151529"/>
    </source>
</evidence>
<reference evidence="9" key="2">
    <citation type="journal article" date="2023" name="Int. J. Mol. Sci.">
        <title>De Novo Assembly and Annotation of 11 Diverse Shrub Willow (Salix) Genomes Reveals Novel Gene Organization in Sex-Linked Regions.</title>
        <authorList>
            <person name="Hyden B."/>
            <person name="Feng K."/>
            <person name="Yates T.B."/>
            <person name="Jawdy S."/>
            <person name="Cereghino C."/>
            <person name="Smart L.B."/>
            <person name="Muchero W."/>
        </authorList>
    </citation>
    <scope>NUCLEOTIDE SEQUENCE [LARGE SCALE GENOMIC DNA]</scope>
    <source>
        <tissue evidence="9">Shoot tip</tissue>
    </source>
</reference>
<feature type="transmembrane region" description="Helical" evidence="7">
    <location>
        <begin position="588"/>
        <end position="606"/>
    </location>
</feature>
<sequence>MESRHGSSFSSLNSYLQALSQTPARLARRAGSVSTSYEEMSRVKARSGSDMKRTLRWYDLVGFGIGGMVGAGVFVTTGRASRVYAGPSVIISYAIAGLCALLSAFCYTEFAVDMPVAGGAFSYLRVTFGEFAAFLTGANLVMDYVLSNAAVARSFTAYLGSAIGISTSKWRLLVRGLPDGFNEIDVFAVLVVLVITLIICYSTRESSLVNMVLTALHILFIGFVILMGFWKGDWKNFTEPANPENPSGFFPFGAPGVFNGAAMVYLSYIGYDAVSTLAEEVHNPVKNIPIGVSGSVIIVTVLYCLMAASMSMLLPYDMIDADAPFSAAFRGKSCGWKWVSNVMGMGASLGILTSLLVAMVGQARYMCVIGRSSVIPAWFARVHPKTSTPVNASVFLVLALSLMFWGLFLKTVVGVMGPPRTVSVLQELFIHYKQCICEAMHVELLVPVGRIMCKTGQMFCPVKDRGKVHPKVSLMGNPYEELALCLVVFWTPLSWMDHHLAKLGCLCSVERIFTAAIALFTDLNVLLDLVSIGTLFVFYMVANAVVYRRYVAIGTTNPWPTLAFLCSFSFTSILFTLIWHFMPQGKGKALMLGACAVIAIAITQLFRCLVPQARKPEFWGVPLMPWIPCVSIFLNIFLLGSLGGPSYVRFVFFSALAVLVYVLYSVHASFDAEAEGSLGVKNGEMTRESGESDQDPSFKV</sequence>
<evidence type="ECO:0000256" key="3">
    <source>
        <dbReference type="ARBA" id="ARBA00022692"/>
    </source>
</evidence>
<feature type="transmembrane region" description="Helical" evidence="7">
    <location>
        <begin position="292"/>
        <end position="316"/>
    </location>
</feature>
<feature type="transmembrane region" description="Helical" evidence="7">
    <location>
        <begin position="89"/>
        <end position="110"/>
    </location>
</feature>
<comment type="subcellular location">
    <subcellularLocation>
        <location evidence="1">Membrane</location>
        <topology evidence="1">Multi-pass membrane protein</topology>
    </subcellularLocation>
</comment>
<evidence type="ECO:0000256" key="1">
    <source>
        <dbReference type="ARBA" id="ARBA00004141"/>
    </source>
</evidence>
<reference evidence="9" key="1">
    <citation type="submission" date="2022-11" db="EMBL/GenBank/DDBJ databases">
        <authorList>
            <person name="Hyden B.L."/>
            <person name="Feng K."/>
            <person name="Yates T."/>
            <person name="Jawdy S."/>
            <person name="Smart L.B."/>
            <person name="Muchero W."/>
        </authorList>
    </citation>
    <scope>NUCLEOTIDE SEQUENCE</scope>
    <source>
        <tissue evidence="9">Shoot tip</tissue>
    </source>
</reference>
<feature type="transmembrane region" description="Helical" evidence="7">
    <location>
        <begin position="122"/>
        <end position="142"/>
    </location>
</feature>
<dbReference type="AlphaFoldDB" id="A0A9Q0Z3M4"/>
<proteinExistence type="inferred from homology"/>
<name>A0A9Q0Z3M4_SALVM</name>